<reference evidence="2" key="1">
    <citation type="journal article" date="2023" name="Nat. Plants">
        <title>Single-cell RNA sequencing provides a high-resolution roadmap for understanding the multicellular compartmentation of specialized metabolism.</title>
        <authorList>
            <person name="Sun S."/>
            <person name="Shen X."/>
            <person name="Li Y."/>
            <person name="Li Y."/>
            <person name="Wang S."/>
            <person name="Li R."/>
            <person name="Zhang H."/>
            <person name="Shen G."/>
            <person name="Guo B."/>
            <person name="Wei J."/>
            <person name="Xu J."/>
            <person name="St-Pierre B."/>
            <person name="Chen S."/>
            <person name="Sun C."/>
        </authorList>
    </citation>
    <scope>NUCLEOTIDE SEQUENCE [LARGE SCALE GENOMIC DNA]</scope>
</reference>
<dbReference type="EMBL" id="CM044705">
    <property type="protein sequence ID" value="KAI5664404.1"/>
    <property type="molecule type" value="Genomic_DNA"/>
</dbReference>
<proteinExistence type="predicted"/>
<evidence type="ECO:0000313" key="2">
    <source>
        <dbReference type="Proteomes" id="UP001060085"/>
    </source>
</evidence>
<gene>
    <name evidence="1" type="ORF">M9H77_23727</name>
</gene>
<accession>A0ACC0AU31</accession>
<name>A0ACC0AU31_CATRO</name>
<organism evidence="1 2">
    <name type="scientific">Catharanthus roseus</name>
    <name type="common">Madagascar periwinkle</name>
    <name type="synonym">Vinca rosea</name>
    <dbReference type="NCBI Taxonomy" id="4058"/>
    <lineage>
        <taxon>Eukaryota</taxon>
        <taxon>Viridiplantae</taxon>
        <taxon>Streptophyta</taxon>
        <taxon>Embryophyta</taxon>
        <taxon>Tracheophyta</taxon>
        <taxon>Spermatophyta</taxon>
        <taxon>Magnoliopsida</taxon>
        <taxon>eudicotyledons</taxon>
        <taxon>Gunneridae</taxon>
        <taxon>Pentapetalae</taxon>
        <taxon>asterids</taxon>
        <taxon>lamiids</taxon>
        <taxon>Gentianales</taxon>
        <taxon>Apocynaceae</taxon>
        <taxon>Rauvolfioideae</taxon>
        <taxon>Vinceae</taxon>
        <taxon>Catharanthinae</taxon>
        <taxon>Catharanthus</taxon>
    </lineage>
</organism>
<dbReference type="Proteomes" id="UP001060085">
    <property type="component" value="Linkage Group LG05"/>
</dbReference>
<protein>
    <submittedName>
        <fullName evidence="1">Uncharacterized protein</fullName>
    </submittedName>
</protein>
<evidence type="ECO:0000313" key="1">
    <source>
        <dbReference type="EMBL" id="KAI5664404.1"/>
    </source>
</evidence>
<sequence length="297" mass="34106">MVEEFPKVNELSQAQEVIEESIVLHVEKDASKEEHCDLMRYKNIEKENIEIKEKERVEYKERSCISDSISIFSKESEHLECSKEKERELEKSERVKENECFIEKQENEKEEQREKEIVILDKCGIHEYYDNVAHYASCVLGIEDKGKNMEQELGATLKDLPIILSLNPSLMCSKVSLVELELFLESYLSHVSIYGDLYVICFGGGLFLVVPSTYKCLSSHTFLEDSLLFSGSMFDPSCHDFGVMYNASIEYIVVGFGLDGALFDILHDKCLGKFVEIVAMFPLSLILLRRIIMSLFS</sequence>
<keyword evidence="2" id="KW-1185">Reference proteome</keyword>
<comment type="caution">
    <text evidence="1">The sequence shown here is derived from an EMBL/GenBank/DDBJ whole genome shotgun (WGS) entry which is preliminary data.</text>
</comment>